<dbReference type="SUPFAM" id="SSF53383">
    <property type="entry name" value="PLP-dependent transferases"/>
    <property type="match status" value="1"/>
</dbReference>
<dbReference type="InterPro" id="IPR004839">
    <property type="entry name" value="Aminotransferase_I/II_large"/>
</dbReference>
<evidence type="ECO:0000259" key="1">
    <source>
        <dbReference type="Pfam" id="PF00155"/>
    </source>
</evidence>
<sequence>MKLTEPWSKKHKAVTKHGGLPHNLSNSFAQPLTMGELLRLTRARGDEALLALYEDHDLGYTPNGGSRDLREAIAELYGPSVGADDVVVFTGAQVALQTAALALVDETAHAIAFAPGYQSVLEAPVHAGAAVTSIPLSPANGWAVDVAAVLNQPYNPAGTLLPKDVFAALVELAREHGIWVLCDEAMADAYERGLSCVTMSKPWGAGGATIGWLAFRDPTLRQRLLDAQYFGTACPSRASEIQALMVLRASDAILEKNLAIIRENVALVDAFVAKYADHFEWVRPRAGAIGFVKFKGPLTSTELGDELACAGISVKPAYCFTADADIPAAHDGFRVGFGEAKMPAALEALAAFVEARFVDAGVV</sequence>
<dbReference type="PANTHER" id="PTHR43510">
    <property type="entry name" value="AMINOTRANSFERASE FUNCTION, HYPOTHETICAL (EUROFUNG)"/>
    <property type="match status" value="1"/>
</dbReference>
<feature type="domain" description="Aminotransferase class I/classII large" evidence="1">
    <location>
        <begin position="56"/>
        <end position="337"/>
    </location>
</feature>
<keyword evidence="3" id="KW-1185">Reference proteome</keyword>
<dbReference type="CDD" id="cd00609">
    <property type="entry name" value="AAT_like"/>
    <property type="match status" value="1"/>
</dbReference>
<reference evidence="2 3" key="1">
    <citation type="submission" date="2024-03" db="EMBL/GenBank/DDBJ databases">
        <title>Aureococcus anophagefferens CCMP1851 and Kratosvirus quantuckense: Draft genome of a second virus-susceptible host strain in the model system.</title>
        <authorList>
            <person name="Chase E."/>
            <person name="Truchon A.R."/>
            <person name="Schepens W."/>
            <person name="Wilhelm S.W."/>
        </authorList>
    </citation>
    <scope>NUCLEOTIDE SEQUENCE [LARGE SCALE GENOMIC DNA]</scope>
    <source>
        <strain evidence="2 3">CCMP1851</strain>
    </source>
</reference>
<organism evidence="2 3">
    <name type="scientific">Aureococcus anophagefferens</name>
    <name type="common">Harmful bloom alga</name>
    <dbReference type="NCBI Taxonomy" id="44056"/>
    <lineage>
        <taxon>Eukaryota</taxon>
        <taxon>Sar</taxon>
        <taxon>Stramenopiles</taxon>
        <taxon>Ochrophyta</taxon>
        <taxon>Pelagophyceae</taxon>
        <taxon>Pelagomonadales</taxon>
        <taxon>Pelagomonadaceae</taxon>
        <taxon>Aureococcus</taxon>
    </lineage>
</organism>
<protein>
    <submittedName>
        <fullName evidence="2">Aminotransferase</fullName>
    </submittedName>
</protein>
<dbReference type="Pfam" id="PF00155">
    <property type="entry name" value="Aminotran_1_2"/>
    <property type="match status" value="1"/>
</dbReference>
<evidence type="ECO:0000313" key="3">
    <source>
        <dbReference type="Proteomes" id="UP001363151"/>
    </source>
</evidence>
<dbReference type="InterPro" id="IPR015424">
    <property type="entry name" value="PyrdxlP-dep_Trfase"/>
</dbReference>
<dbReference type="Gene3D" id="3.90.1150.10">
    <property type="entry name" value="Aspartate Aminotransferase, domain 1"/>
    <property type="match status" value="1"/>
</dbReference>
<dbReference type="PANTHER" id="PTHR43510:SF1">
    <property type="entry name" value="AMINOTRANSFERASE FUNCTION, HYPOTHETICAL (EUROFUNG)"/>
    <property type="match status" value="1"/>
</dbReference>
<evidence type="ECO:0000313" key="2">
    <source>
        <dbReference type="EMBL" id="KAK7249223.1"/>
    </source>
</evidence>
<dbReference type="InterPro" id="IPR015422">
    <property type="entry name" value="PyrdxlP-dep_Trfase_small"/>
</dbReference>
<dbReference type="GO" id="GO:0008483">
    <property type="term" value="F:transaminase activity"/>
    <property type="evidence" value="ECO:0007669"/>
    <property type="project" value="UniProtKB-KW"/>
</dbReference>
<dbReference type="EMBL" id="JBBJCI010000081">
    <property type="protein sequence ID" value="KAK7249223.1"/>
    <property type="molecule type" value="Genomic_DNA"/>
</dbReference>
<dbReference type="InterPro" id="IPR015421">
    <property type="entry name" value="PyrdxlP-dep_Trfase_major"/>
</dbReference>
<dbReference type="Gene3D" id="3.40.640.10">
    <property type="entry name" value="Type I PLP-dependent aspartate aminotransferase-like (Major domain)"/>
    <property type="match status" value="1"/>
</dbReference>
<keyword evidence="2" id="KW-0808">Transferase</keyword>
<accession>A0ABR1G8B5</accession>
<name>A0ABR1G8B5_AURAN</name>
<proteinExistence type="predicted"/>
<keyword evidence="2" id="KW-0032">Aminotransferase</keyword>
<gene>
    <name evidence="2" type="ORF">SO694_00046288</name>
</gene>
<comment type="caution">
    <text evidence="2">The sequence shown here is derived from an EMBL/GenBank/DDBJ whole genome shotgun (WGS) entry which is preliminary data.</text>
</comment>
<dbReference type="Proteomes" id="UP001363151">
    <property type="component" value="Unassembled WGS sequence"/>
</dbReference>